<comment type="subcellular location">
    <subcellularLocation>
        <location evidence="1">Cell membrane</location>
        <topology evidence="1">Multi-pass membrane protein</topology>
    </subcellularLocation>
</comment>
<evidence type="ECO:0000256" key="6">
    <source>
        <dbReference type="ARBA" id="ARBA00023136"/>
    </source>
</evidence>
<keyword evidence="6 7" id="KW-0472">Membrane</keyword>
<feature type="transmembrane region" description="Helical" evidence="7">
    <location>
        <begin position="6"/>
        <end position="26"/>
    </location>
</feature>
<dbReference type="PANTHER" id="PTHR43663:SF1">
    <property type="entry name" value="CHROMATE TRANSPORTER"/>
    <property type="match status" value="1"/>
</dbReference>
<reference evidence="8" key="2">
    <citation type="submission" date="2020-01" db="EMBL/GenBank/DDBJ databases">
        <authorList>
            <person name="Hornung B."/>
        </authorList>
    </citation>
    <scope>NUCLEOTIDE SEQUENCE</scope>
    <source>
        <strain evidence="8">PacBioINE</strain>
    </source>
</reference>
<evidence type="ECO:0000256" key="7">
    <source>
        <dbReference type="SAM" id="Phobius"/>
    </source>
</evidence>
<evidence type="ECO:0000256" key="3">
    <source>
        <dbReference type="ARBA" id="ARBA00022475"/>
    </source>
</evidence>
<keyword evidence="10" id="KW-1185">Reference proteome</keyword>
<keyword evidence="4 7" id="KW-0812">Transmembrane</keyword>
<keyword evidence="3" id="KW-1003">Cell membrane</keyword>
<dbReference type="Proteomes" id="UP001071230">
    <property type="component" value="Unassembled WGS sequence"/>
</dbReference>
<evidence type="ECO:0000256" key="5">
    <source>
        <dbReference type="ARBA" id="ARBA00022989"/>
    </source>
</evidence>
<organism evidence="8">
    <name type="scientific">Acididesulfobacillus acetoxydans</name>
    <dbReference type="NCBI Taxonomy" id="1561005"/>
    <lineage>
        <taxon>Bacteria</taxon>
        <taxon>Bacillati</taxon>
        <taxon>Bacillota</taxon>
        <taxon>Clostridia</taxon>
        <taxon>Eubacteriales</taxon>
        <taxon>Peptococcaceae</taxon>
        <taxon>Acididesulfobacillus</taxon>
    </lineage>
</organism>
<dbReference type="Pfam" id="PF02417">
    <property type="entry name" value="Chromate_transp"/>
    <property type="match status" value="1"/>
</dbReference>
<accession>A0A8S0W1T0</accession>
<dbReference type="Proteomes" id="UP000836597">
    <property type="component" value="Chromosome"/>
</dbReference>
<keyword evidence="5 7" id="KW-1133">Transmembrane helix</keyword>
<proteinExistence type="inferred from homology"/>
<evidence type="ECO:0000313" key="10">
    <source>
        <dbReference type="Proteomes" id="UP001071230"/>
    </source>
</evidence>
<evidence type="ECO:0000313" key="9">
    <source>
        <dbReference type="EMBL" id="CEJ07404.1"/>
    </source>
</evidence>
<dbReference type="EMBL" id="CDGJ01000052">
    <property type="protein sequence ID" value="CEJ07404.1"/>
    <property type="molecule type" value="Genomic_DNA"/>
</dbReference>
<dbReference type="EMBL" id="LR746496">
    <property type="protein sequence ID" value="CAA7599838.1"/>
    <property type="molecule type" value="Genomic_DNA"/>
</dbReference>
<gene>
    <name evidence="8" type="ORF">DEACI_0467</name>
    <name evidence="9" type="ORF">DEACI_1867</name>
</gene>
<evidence type="ECO:0000256" key="2">
    <source>
        <dbReference type="ARBA" id="ARBA00005262"/>
    </source>
</evidence>
<feature type="transmembrane region" description="Helical" evidence="7">
    <location>
        <begin position="164"/>
        <end position="179"/>
    </location>
</feature>
<feature type="transmembrane region" description="Helical" evidence="7">
    <location>
        <begin position="76"/>
        <end position="99"/>
    </location>
</feature>
<dbReference type="InterPro" id="IPR052518">
    <property type="entry name" value="CHR_Transporter"/>
</dbReference>
<dbReference type="KEGG" id="aacx:DEACI_0467"/>
<dbReference type="GO" id="GO:0005886">
    <property type="term" value="C:plasma membrane"/>
    <property type="evidence" value="ECO:0007669"/>
    <property type="project" value="UniProtKB-SubCell"/>
</dbReference>
<evidence type="ECO:0000256" key="4">
    <source>
        <dbReference type="ARBA" id="ARBA00022692"/>
    </source>
</evidence>
<name>A0A8S0W1T0_9FIRM</name>
<dbReference type="RefSeq" id="WP_240983597.1">
    <property type="nucleotide sequence ID" value="NZ_CDGJ01000052.1"/>
</dbReference>
<dbReference type="InterPro" id="IPR003370">
    <property type="entry name" value="Chromate_transpt"/>
</dbReference>
<evidence type="ECO:0000313" key="8">
    <source>
        <dbReference type="EMBL" id="CAA7599838.1"/>
    </source>
</evidence>
<feature type="transmembrane region" description="Helical" evidence="7">
    <location>
        <begin position="111"/>
        <end position="131"/>
    </location>
</feature>
<dbReference type="PANTHER" id="PTHR43663">
    <property type="entry name" value="CHROMATE TRANSPORT PROTEIN-RELATED"/>
    <property type="match status" value="1"/>
</dbReference>
<dbReference type="AlphaFoldDB" id="A0A8S0W1T0"/>
<reference evidence="9" key="1">
    <citation type="submission" date="2014-11" db="EMBL/GenBank/DDBJ databases">
        <authorList>
            <person name="Hornung B.V."/>
        </authorList>
    </citation>
    <scope>NUCLEOTIDE SEQUENCE</scope>
    <source>
        <strain evidence="9">INE</strain>
    </source>
</reference>
<dbReference type="GO" id="GO:0015109">
    <property type="term" value="F:chromate transmembrane transporter activity"/>
    <property type="evidence" value="ECO:0007669"/>
    <property type="project" value="InterPro"/>
</dbReference>
<protein>
    <submittedName>
        <fullName evidence="8 9">Chromate transporter</fullName>
    </submittedName>
</protein>
<feature type="transmembrane region" description="Helical" evidence="7">
    <location>
        <begin position="38"/>
        <end position="56"/>
    </location>
</feature>
<feature type="transmembrane region" description="Helical" evidence="7">
    <location>
        <begin position="137"/>
        <end position="157"/>
    </location>
</feature>
<evidence type="ECO:0000256" key="1">
    <source>
        <dbReference type="ARBA" id="ARBA00004651"/>
    </source>
</evidence>
<comment type="similarity">
    <text evidence="2">Belongs to the chromate ion transporter (CHR) (TC 2.A.51) family.</text>
</comment>
<sequence length="180" mass="19005">MNAFLDLFITFFKLGLVSFGGGYAMIPLIQTEVQNHHWLSMSIFTDMIAISAMAPGPIATNTATIVGDKCLGLPGAVVACLAVTLPSLLLILVIGKLFVKFQNHPLVKAAFYGLRPTIVGIIVFAAVKFALSDGIIGGGHLIDVKSALLLLAAMVILIKTRLHPAYLILAAGIVGMVMFG</sequence>